<dbReference type="AlphaFoldDB" id="A0A8H6M0Z4"/>
<dbReference type="Proteomes" id="UP000521943">
    <property type="component" value="Unassembled WGS sequence"/>
</dbReference>
<dbReference type="EMBL" id="JACGCI010000073">
    <property type="protein sequence ID" value="KAF6748281.1"/>
    <property type="molecule type" value="Genomic_DNA"/>
</dbReference>
<comment type="caution">
    <text evidence="2">The sequence shown here is derived from an EMBL/GenBank/DDBJ whole genome shotgun (WGS) entry which is preliminary data.</text>
</comment>
<name>A0A8H6M0Z4_9AGAR</name>
<proteinExistence type="predicted"/>
<gene>
    <name evidence="2" type="ORF">DFP72DRAFT_1146541</name>
</gene>
<dbReference type="OrthoDB" id="3070652at2759"/>
<evidence type="ECO:0000256" key="1">
    <source>
        <dbReference type="SAM" id="MobiDB-lite"/>
    </source>
</evidence>
<evidence type="ECO:0000313" key="3">
    <source>
        <dbReference type="Proteomes" id="UP000521943"/>
    </source>
</evidence>
<protein>
    <submittedName>
        <fullName evidence="2">Uncharacterized protein</fullName>
    </submittedName>
</protein>
<accession>A0A8H6M0Z4</accession>
<keyword evidence="3" id="KW-1185">Reference proteome</keyword>
<feature type="region of interest" description="Disordered" evidence="1">
    <location>
        <begin position="186"/>
        <end position="267"/>
    </location>
</feature>
<sequence length="267" mass="28905">MNPTASGEIADLSLYTSRKVRYCPAHSLLPVRALPLDFVGVLGDVHLDDSEASRGTVVKLLTTFLTNSRDLQVWLGADRNRYDAVPVGLVPHGIVKWITDSITTSPISVTERGNTEIVWRIGVRAFSTSQACMRAFCIHLKSLRIQALEISGVAKFKRNNWNCASCRGRDHPTGLCPLKSIPGFFDLDPNPHTTQPAPVVSAPPPQPDDDDDFIPGLHAAPNTNQSRGHFTTDHAARGSGRGAFRGRGSTRGHASARGGPRGRGSRN</sequence>
<evidence type="ECO:0000313" key="2">
    <source>
        <dbReference type="EMBL" id="KAF6748281.1"/>
    </source>
</evidence>
<organism evidence="2 3">
    <name type="scientific">Ephemerocybe angulata</name>
    <dbReference type="NCBI Taxonomy" id="980116"/>
    <lineage>
        <taxon>Eukaryota</taxon>
        <taxon>Fungi</taxon>
        <taxon>Dikarya</taxon>
        <taxon>Basidiomycota</taxon>
        <taxon>Agaricomycotina</taxon>
        <taxon>Agaricomycetes</taxon>
        <taxon>Agaricomycetidae</taxon>
        <taxon>Agaricales</taxon>
        <taxon>Agaricineae</taxon>
        <taxon>Psathyrellaceae</taxon>
        <taxon>Ephemerocybe</taxon>
    </lineage>
</organism>
<reference evidence="2 3" key="1">
    <citation type="submission" date="2020-07" db="EMBL/GenBank/DDBJ databases">
        <title>Comparative genomics of pyrophilous fungi reveals a link between fire events and developmental genes.</title>
        <authorList>
            <consortium name="DOE Joint Genome Institute"/>
            <person name="Steindorff A.S."/>
            <person name="Carver A."/>
            <person name="Calhoun S."/>
            <person name="Stillman K."/>
            <person name="Liu H."/>
            <person name="Lipzen A."/>
            <person name="Pangilinan J."/>
            <person name="Labutti K."/>
            <person name="Bruns T.D."/>
            <person name="Grigoriev I.V."/>
        </authorList>
    </citation>
    <scope>NUCLEOTIDE SEQUENCE [LARGE SCALE GENOMIC DNA]</scope>
    <source>
        <strain evidence="2 3">CBS 144469</strain>
    </source>
</reference>